<protein>
    <submittedName>
        <fullName evidence="1">Uncharacterized protein</fullName>
    </submittedName>
</protein>
<dbReference type="EMBL" id="MTKT01003711">
    <property type="protein sequence ID" value="OWM74558.1"/>
    <property type="molecule type" value="Genomic_DNA"/>
</dbReference>
<organism evidence="1 2">
    <name type="scientific">Punica granatum</name>
    <name type="common">Pomegranate</name>
    <dbReference type="NCBI Taxonomy" id="22663"/>
    <lineage>
        <taxon>Eukaryota</taxon>
        <taxon>Viridiplantae</taxon>
        <taxon>Streptophyta</taxon>
        <taxon>Embryophyta</taxon>
        <taxon>Tracheophyta</taxon>
        <taxon>Spermatophyta</taxon>
        <taxon>Magnoliopsida</taxon>
        <taxon>eudicotyledons</taxon>
        <taxon>Gunneridae</taxon>
        <taxon>Pentapetalae</taxon>
        <taxon>rosids</taxon>
        <taxon>malvids</taxon>
        <taxon>Myrtales</taxon>
        <taxon>Lythraceae</taxon>
        <taxon>Punica</taxon>
    </lineage>
</organism>
<sequence length="85" mass="9300">MHENLSTPANKPPSSALACIFYFGLKSDANASSTAREQTAEEKDLLNRSIKHEGRRGQVRIKVCRVSGDLKGLRVINGRSGIAKF</sequence>
<accession>A0A218WQ09</accession>
<dbReference type="Proteomes" id="UP000197138">
    <property type="component" value="Unassembled WGS sequence"/>
</dbReference>
<name>A0A218WQ09_PUNGR</name>
<gene>
    <name evidence="1" type="ORF">CDL15_Pgr005137</name>
</gene>
<proteinExistence type="predicted"/>
<dbReference type="AlphaFoldDB" id="A0A218WQ09"/>
<evidence type="ECO:0000313" key="2">
    <source>
        <dbReference type="Proteomes" id="UP000197138"/>
    </source>
</evidence>
<comment type="caution">
    <text evidence="1">The sequence shown here is derived from an EMBL/GenBank/DDBJ whole genome shotgun (WGS) entry which is preliminary data.</text>
</comment>
<evidence type="ECO:0000313" key="1">
    <source>
        <dbReference type="EMBL" id="OWM74558.1"/>
    </source>
</evidence>
<reference evidence="2" key="1">
    <citation type="journal article" date="2017" name="Plant J.">
        <title>The pomegranate (Punica granatum L.) genome and the genomics of punicalagin biosynthesis.</title>
        <authorList>
            <person name="Qin G."/>
            <person name="Xu C."/>
            <person name="Ming R."/>
            <person name="Tang H."/>
            <person name="Guyot R."/>
            <person name="Kramer E.M."/>
            <person name="Hu Y."/>
            <person name="Yi X."/>
            <person name="Qi Y."/>
            <person name="Xu X."/>
            <person name="Gao Z."/>
            <person name="Pan H."/>
            <person name="Jian J."/>
            <person name="Tian Y."/>
            <person name="Yue Z."/>
            <person name="Xu Y."/>
        </authorList>
    </citation>
    <scope>NUCLEOTIDE SEQUENCE [LARGE SCALE GENOMIC DNA]</scope>
    <source>
        <strain evidence="2">cv. Dabenzi</strain>
    </source>
</reference>